<keyword evidence="4" id="KW-0507">mRNA processing</keyword>
<evidence type="ECO:0000256" key="5">
    <source>
        <dbReference type="ARBA" id="ARBA00023242"/>
    </source>
</evidence>
<proteinExistence type="inferred from homology"/>
<dbReference type="EMBL" id="LT598461">
    <property type="protein sequence ID" value="SCU98186.1"/>
    <property type="molecule type" value="Genomic_DNA"/>
</dbReference>
<protein>
    <recommendedName>
        <fullName evidence="3">Pre-mRNA polyadenylation factor FIP1</fullName>
    </recommendedName>
</protein>
<sequence>MSSSDEDEKFLYGSDDENTVMTGENTKKRAPADGDTNAATTGESAKRAKTMGEFDSTASSGAVISNSSSSEEASSDDENSDEESDVEFIIGVGTDSSKLDSKQATSSGNDSSAAKNAATTVVAPTLEVSSALDETDPALGNGTAEEAIGGTPQAQPGTERLPVLDLNAPGKFGDKLVTDIDPEVLKEKPWRQPGANLSDYFNYGFNEQTWTEYLHKQEKLRAEYNPHKLLMGLLALQQQGKLNDSGSNTMGQESGPPNVAPPGFPMGMPPMFGGFPFPFPGMMNNMNPQQKK</sequence>
<evidence type="ECO:0000256" key="3">
    <source>
        <dbReference type="ARBA" id="ARBA00017404"/>
    </source>
</evidence>
<feature type="compositionally biased region" description="Low complexity" evidence="6">
    <location>
        <begin position="59"/>
        <end position="72"/>
    </location>
</feature>
<dbReference type="STRING" id="1266660.A0A1G4K3C3"/>
<keyword evidence="5" id="KW-0539">Nucleus</keyword>
<evidence type="ECO:0000259" key="7">
    <source>
        <dbReference type="Pfam" id="PF05182"/>
    </source>
</evidence>
<feature type="domain" description="Pre-mRNA polyadenylation factor Fip1" evidence="7">
    <location>
        <begin position="179"/>
        <end position="221"/>
    </location>
</feature>
<dbReference type="Proteomes" id="UP000190274">
    <property type="component" value="Chromosome H"/>
</dbReference>
<evidence type="ECO:0000256" key="2">
    <source>
        <dbReference type="ARBA" id="ARBA00007459"/>
    </source>
</evidence>
<feature type="compositionally biased region" description="Acidic residues" evidence="6">
    <location>
        <begin position="73"/>
        <end position="86"/>
    </location>
</feature>
<dbReference type="InterPro" id="IPR007854">
    <property type="entry name" value="Fip1_dom"/>
</dbReference>
<evidence type="ECO:0000256" key="1">
    <source>
        <dbReference type="ARBA" id="ARBA00004123"/>
    </source>
</evidence>
<comment type="subcellular location">
    <subcellularLocation>
        <location evidence="1">Nucleus</location>
    </subcellularLocation>
</comment>
<organism evidence="8 9">
    <name type="scientific">Lachancea dasiensis</name>
    <dbReference type="NCBI Taxonomy" id="1072105"/>
    <lineage>
        <taxon>Eukaryota</taxon>
        <taxon>Fungi</taxon>
        <taxon>Dikarya</taxon>
        <taxon>Ascomycota</taxon>
        <taxon>Saccharomycotina</taxon>
        <taxon>Saccharomycetes</taxon>
        <taxon>Saccharomycetales</taxon>
        <taxon>Saccharomycetaceae</taxon>
        <taxon>Lachancea</taxon>
    </lineage>
</organism>
<dbReference type="GO" id="GO:0030674">
    <property type="term" value="F:protein-macromolecule adaptor activity"/>
    <property type="evidence" value="ECO:0007669"/>
    <property type="project" value="EnsemblFungi"/>
</dbReference>
<accession>A0A1G4K3C3</accession>
<dbReference type="OrthoDB" id="1917198at2759"/>
<name>A0A1G4K3C3_9SACH</name>
<dbReference type="PANTHER" id="PTHR13484">
    <property type="entry name" value="FIP1-LIKE 1 PROTEIN"/>
    <property type="match status" value="1"/>
</dbReference>
<feature type="compositionally biased region" description="Acidic residues" evidence="6">
    <location>
        <begin position="1"/>
        <end position="18"/>
    </location>
</feature>
<evidence type="ECO:0000313" key="8">
    <source>
        <dbReference type="EMBL" id="SCU98186.1"/>
    </source>
</evidence>
<gene>
    <name evidence="8" type="ORF">LADA_0H11166G</name>
</gene>
<feature type="compositionally biased region" description="Polar residues" evidence="6">
    <location>
        <begin position="102"/>
        <end position="116"/>
    </location>
</feature>
<feature type="region of interest" description="Disordered" evidence="6">
    <location>
        <begin position="1"/>
        <end position="116"/>
    </location>
</feature>
<dbReference type="AlphaFoldDB" id="A0A1G4K3C3"/>
<evidence type="ECO:0000313" key="9">
    <source>
        <dbReference type="Proteomes" id="UP000190274"/>
    </source>
</evidence>
<dbReference type="InterPro" id="IPR051187">
    <property type="entry name" value="Pre-mRNA_3'-end_processing_reg"/>
</dbReference>
<evidence type="ECO:0000256" key="6">
    <source>
        <dbReference type="SAM" id="MobiDB-lite"/>
    </source>
</evidence>
<comment type="similarity">
    <text evidence="2">Belongs to the FIP1 family.</text>
</comment>
<dbReference type="GO" id="GO:0006397">
    <property type="term" value="P:mRNA processing"/>
    <property type="evidence" value="ECO:0007669"/>
    <property type="project" value="UniProtKB-KW"/>
</dbReference>
<keyword evidence="9" id="KW-1185">Reference proteome</keyword>
<reference evidence="8 9" key="1">
    <citation type="submission" date="2016-03" db="EMBL/GenBank/DDBJ databases">
        <authorList>
            <person name="Devillers H."/>
        </authorList>
    </citation>
    <scope>NUCLEOTIDE SEQUENCE [LARGE SCALE GENOMIC DNA]</scope>
    <source>
        <strain evidence="8">CBS 10888</strain>
    </source>
</reference>
<dbReference type="Pfam" id="PF05182">
    <property type="entry name" value="Fip1"/>
    <property type="match status" value="1"/>
</dbReference>
<dbReference type="GO" id="GO:0005847">
    <property type="term" value="C:mRNA cleavage and polyadenylation specificity factor complex"/>
    <property type="evidence" value="ECO:0007669"/>
    <property type="project" value="EnsemblFungi"/>
</dbReference>
<evidence type="ECO:0000256" key="4">
    <source>
        <dbReference type="ARBA" id="ARBA00022664"/>
    </source>
</evidence>
<dbReference type="PANTHER" id="PTHR13484:SF0">
    <property type="entry name" value="PRE-MRNA 3'-END-PROCESSING FACTOR FIP1"/>
    <property type="match status" value="1"/>
</dbReference>
<dbReference type="GO" id="GO:0003723">
    <property type="term" value="F:RNA binding"/>
    <property type="evidence" value="ECO:0007669"/>
    <property type="project" value="EnsemblFungi"/>
</dbReference>